<feature type="transmembrane region" description="Helical" evidence="1">
    <location>
        <begin position="7"/>
        <end position="28"/>
    </location>
</feature>
<evidence type="ECO:0000313" key="4">
    <source>
        <dbReference type="Proteomes" id="UP000679749"/>
    </source>
</evidence>
<comment type="caution">
    <text evidence="3">The sequence shown here is derived from an EMBL/GenBank/DDBJ whole genome shotgun (WGS) entry which is preliminary data.</text>
</comment>
<feature type="transmembrane region" description="Helical" evidence="1">
    <location>
        <begin position="34"/>
        <end position="53"/>
    </location>
</feature>
<proteinExistence type="predicted"/>
<keyword evidence="1" id="KW-0472">Membrane</keyword>
<dbReference type="Pfam" id="PF03779">
    <property type="entry name" value="SPW"/>
    <property type="match status" value="1"/>
</dbReference>
<dbReference type="EMBL" id="JAGYPF010000004">
    <property type="protein sequence ID" value="MBS4215115.1"/>
    <property type="molecule type" value="Genomic_DNA"/>
</dbReference>
<feature type="domain" description="SPW repeat-containing integral membrane" evidence="2">
    <location>
        <begin position="7"/>
        <end position="49"/>
    </location>
</feature>
<reference evidence="3" key="1">
    <citation type="submission" date="2021-05" db="EMBL/GenBank/DDBJ databases">
        <title>Novel Bacillus species.</title>
        <authorList>
            <person name="Liu G."/>
        </authorList>
    </citation>
    <scope>NUCLEOTIDE SEQUENCE</scope>
    <source>
        <strain evidence="3">FJAT-49825</strain>
    </source>
</reference>
<accession>A0A942YXI0</accession>
<sequence length="61" mass="6854">MEVLIVWQLWLTGLIGIWLIISPWVYGFSSDAGAMWNSVIFGIIVFILAIWVGTGQKNNKS</sequence>
<gene>
    <name evidence="3" type="ORF">KHA99_21975</name>
</gene>
<dbReference type="AlphaFoldDB" id="A0A942YXI0"/>
<evidence type="ECO:0000256" key="1">
    <source>
        <dbReference type="SAM" id="Phobius"/>
    </source>
</evidence>
<organism evidence="3 4">
    <name type="scientific">Neobacillus rhizophilus</name>
    <dbReference type="NCBI Taxonomy" id="2833579"/>
    <lineage>
        <taxon>Bacteria</taxon>
        <taxon>Bacillati</taxon>
        <taxon>Bacillota</taxon>
        <taxon>Bacilli</taxon>
        <taxon>Bacillales</taxon>
        <taxon>Bacillaceae</taxon>
        <taxon>Neobacillus</taxon>
    </lineage>
</organism>
<keyword evidence="1" id="KW-0812">Transmembrane</keyword>
<evidence type="ECO:0000259" key="2">
    <source>
        <dbReference type="Pfam" id="PF03779"/>
    </source>
</evidence>
<keyword evidence="4" id="KW-1185">Reference proteome</keyword>
<name>A0A942YXI0_9BACI</name>
<keyword evidence="1" id="KW-1133">Transmembrane helix</keyword>
<dbReference type="InterPro" id="IPR005530">
    <property type="entry name" value="SPW"/>
</dbReference>
<evidence type="ECO:0000313" key="3">
    <source>
        <dbReference type="EMBL" id="MBS4215115.1"/>
    </source>
</evidence>
<dbReference type="Proteomes" id="UP000679749">
    <property type="component" value="Unassembled WGS sequence"/>
</dbReference>
<protein>
    <submittedName>
        <fullName evidence="3">SPW repeat protein</fullName>
    </submittedName>
</protein>